<keyword evidence="2 3" id="KW-0808">Transferase</keyword>
<dbReference type="GO" id="GO:0008146">
    <property type="term" value="F:sulfotransferase activity"/>
    <property type="evidence" value="ECO:0007669"/>
    <property type="project" value="InterPro"/>
</dbReference>
<dbReference type="PANTHER" id="PTHR11783">
    <property type="entry name" value="SULFOTRANSFERASE SULT"/>
    <property type="match status" value="1"/>
</dbReference>
<comment type="caution">
    <text evidence="5">The sequence shown here is derived from an EMBL/GenBank/DDBJ whole genome shotgun (WGS) entry which is preliminary data.</text>
</comment>
<dbReference type="EMBL" id="PKMF04000300">
    <property type="protein sequence ID" value="KAK7838717.1"/>
    <property type="molecule type" value="Genomic_DNA"/>
</dbReference>
<sequence>MPHECVLSLESDLAHNSFHRNLDTPLVGTHVPYTSLPKSIIDSRCKIIYICRDPKDAFVSLWHFLRKASHKGVEPSAREDAEFEEAFKLFCEIGDWKNHLTPMMAAHLDQIIEQKLRNSGLTLITPI</sequence>
<evidence type="ECO:0000259" key="4">
    <source>
        <dbReference type="Pfam" id="PF00685"/>
    </source>
</evidence>
<evidence type="ECO:0000256" key="2">
    <source>
        <dbReference type="ARBA" id="ARBA00022679"/>
    </source>
</evidence>
<evidence type="ECO:0000256" key="3">
    <source>
        <dbReference type="RuleBase" id="RU361155"/>
    </source>
</evidence>
<dbReference type="SUPFAM" id="SSF52540">
    <property type="entry name" value="P-loop containing nucleoside triphosphate hydrolases"/>
    <property type="match status" value="1"/>
</dbReference>
<comment type="similarity">
    <text evidence="1 3">Belongs to the sulfotransferase 1 family.</text>
</comment>
<gene>
    <name evidence="5" type="primary">FSTL_7</name>
    <name evidence="5" type="ORF">CFP56_019298</name>
</gene>
<keyword evidence="6" id="KW-1185">Reference proteome</keyword>
<evidence type="ECO:0000313" key="6">
    <source>
        <dbReference type="Proteomes" id="UP000237347"/>
    </source>
</evidence>
<dbReference type="Gene3D" id="3.40.50.300">
    <property type="entry name" value="P-loop containing nucleotide triphosphate hydrolases"/>
    <property type="match status" value="2"/>
</dbReference>
<dbReference type="AlphaFoldDB" id="A0AAW0KI28"/>
<evidence type="ECO:0000313" key="5">
    <source>
        <dbReference type="EMBL" id="KAK7838717.1"/>
    </source>
</evidence>
<dbReference type="InterPro" id="IPR027417">
    <property type="entry name" value="P-loop_NTPase"/>
</dbReference>
<feature type="domain" description="Sulfotransferase" evidence="4">
    <location>
        <begin position="25"/>
        <end position="92"/>
    </location>
</feature>
<proteinExistence type="inferred from homology"/>
<evidence type="ECO:0000256" key="1">
    <source>
        <dbReference type="ARBA" id="ARBA00005771"/>
    </source>
</evidence>
<accession>A0AAW0KI28</accession>
<dbReference type="Pfam" id="PF00685">
    <property type="entry name" value="Sulfotransfer_1"/>
    <property type="match status" value="1"/>
</dbReference>
<name>A0AAW0KI28_QUESU</name>
<protein>
    <recommendedName>
        <fullName evidence="3">Sulfotransferase</fullName>
        <ecNumber evidence="3">2.8.2.-</ecNumber>
    </recommendedName>
</protein>
<organism evidence="5 6">
    <name type="scientific">Quercus suber</name>
    <name type="common">Cork oak</name>
    <dbReference type="NCBI Taxonomy" id="58331"/>
    <lineage>
        <taxon>Eukaryota</taxon>
        <taxon>Viridiplantae</taxon>
        <taxon>Streptophyta</taxon>
        <taxon>Embryophyta</taxon>
        <taxon>Tracheophyta</taxon>
        <taxon>Spermatophyta</taxon>
        <taxon>Magnoliopsida</taxon>
        <taxon>eudicotyledons</taxon>
        <taxon>Gunneridae</taxon>
        <taxon>Pentapetalae</taxon>
        <taxon>rosids</taxon>
        <taxon>fabids</taxon>
        <taxon>Fagales</taxon>
        <taxon>Fagaceae</taxon>
        <taxon>Quercus</taxon>
    </lineage>
</organism>
<dbReference type="Proteomes" id="UP000237347">
    <property type="component" value="Unassembled WGS sequence"/>
</dbReference>
<dbReference type="InterPro" id="IPR000863">
    <property type="entry name" value="Sulfotransferase_dom"/>
</dbReference>
<dbReference type="EC" id="2.8.2.-" evidence="3"/>
<reference evidence="5 6" key="1">
    <citation type="journal article" date="2018" name="Sci. Data">
        <title>The draft genome sequence of cork oak.</title>
        <authorList>
            <person name="Ramos A.M."/>
            <person name="Usie A."/>
            <person name="Barbosa P."/>
            <person name="Barros P.M."/>
            <person name="Capote T."/>
            <person name="Chaves I."/>
            <person name="Simoes F."/>
            <person name="Abreu I."/>
            <person name="Carrasquinho I."/>
            <person name="Faro C."/>
            <person name="Guimaraes J.B."/>
            <person name="Mendonca D."/>
            <person name="Nobrega F."/>
            <person name="Rodrigues L."/>
            <person name="Saibo N.J.M."/>
            <person name="Varela M.C."/>
            <person name="Egas C."/>
            <person name="Matos J."/>
            <person name="Miguel C.M."/>
            <person name="Oliveira M.M."/>
            <person name="Ricardo C.P."/>
            <person name="Goncalves S."/>
        </authorList>
    </citation>
    <scope>NUCLEOTIDE SEQUENCE [LARGE SCALE GENOMIC DNA]</scope>
    <source>
        <strain evidence="6">cv. HL8</strain>
    </source>
</reference>